<proteinExistence type="predicted"/>
<dbReference type="PANTHER" id="PTHR34980">
    <property type="entry name" value="INNER MEMBRANE PROTEIN-RELATED-RELATED"/>
    <property type="match status" value="1"/>
</dbReference>
<dbReference type="GO" id="GO:0005886">
    <property type="term" value="C:plasma membrane"/>
    <property type="evidence" value="ECO:0007669"/>
    <property type="project" value="TreeGrafter"/>
</dbReference>
<organism evidence="2 3">
    <name type="scientific">Marinigracilibium pacificum</name>
    <dbReference type="NCBI Taxonomy" id="2729599"/>
    <lineage>
        <taxon>Bacteria</taxon>
        <taxon>Pseudomonadati</taxon>
        <taxon>Bacteroidota</taxon>
        <taxon>Cytophagia</taxon>
        <taxon>Cytophagales</taxon>
        <taxon>Flammeovirgaceae</taxon>
        <taxon>Marinigracilibium</taxon>
    </lineage>
</organism>
<evidence type="ECO:0000256" key="1">
    <source>
        <dbReference type="SAM" id="Phobius"/>
    </source>
</evidence>
<feature type="transmembrane region" description="Helical" evidence="1">
    <location>
        <begin position="86"/>
        <end position="106"/>
    </location>
</feature>
<feature type="transmembrane region" description="Helical" evidence="1">
    <location>
        <begin position="55"/>
        <end position="74"/>
    </location>
</feature>
<dbReference type="InterPro" id="IPR008523">
    <property type="entry name" value="DUF805"/>
</dbReference>
<keyword evidence="1" id="KW-0812">Transmembrane</keyword>
<gene>
    <name evidence="2" type="ORF">HH304_03275</name>
</gene>
<accession>A0A848IVV6</accession>
<sequence length="135" mass="15498">MNWYLDVITKNYANFNGRARRQEYWLFLLFQITIILALLFGGIYMESLFDIQFPYYILGIYYFATIIPTIALAVRRLHDTGKSGAAYFVKFIPAIGGIIFLILMVLEGDRGRNKYGEDPKAPKSFGAYDNLVSTN</sequence>
<reference evidence="2 3" key="1">
    <citation type="submission" date="2020-04" db="EMBL/GenBank/DDBJ databases">
        <title>Flammeovirgaceae bacterium KN852 isolated from deep sea.</title>
        <authorList>
            <person name="Zhang D.-C."/>
        </authorList>
    </citation>
    <scope>NUCLEOTIDE SEQUENCE [LARGE SCALE GENOMIC DNA]</scope>
    <source>
        <strain evidence="2 3">KN852</strain>
    </source>
</reference>
<dbReference type="AlphaFoldDB" id="A0A848IVV6"/>
<dbReference type="RefSeq" id="WP_169678032.1">
    <property type="nucleotide sequence ID" value="NZ_JABBNU010000002.1"/>
</dbReference>
<keyword evidence="3" id="KW-1185">Reference proteome</keyword>
<name>A0A848IVV6_9BACT</name>
<dbReference type="Proteomes" id="UP000559010">
    <property type="component" value="Unassembled WGS sequence"/>
</dbReference>
<comment type="caution">
    <text evidence="2">The sequence shown here is derived from an EMBL/GenBank/DDBJ whole genome shotgun (WGS) entry which is preliminary data.</text>
</comment>
<evidence type="ECO:0000313" key="3">
    <source>
        <dbReference type="Proteomes" id="UP000559010"/>
    </source>
</evidence>
<dbReference type="Pfam" id="PF05656">
    <property type="entry name" value="DUF805"/>
    <property type="match status" value="1"/>
</dbReference>
<feature type="transmembrane region" description="Helical" evidence="1">
    <location>
        <begin position="24"/>
        <end position="43"/>
    </location>
</feature>
<protein>
    <submittedName>
        <fullName evidence="2">DUF805 domain-containing protein</fullName>
    </submittedName>
</protein>
<keyword evidence="1" id="KW-0472">Membrane</keyword>
<keyword evidence="1" id="KW-1133">Transmembrane helix</keyword>
<dbReference type="EMBL" id="JABBNU010000002">
    <property type="protein sequence ID" value="NMM47405.1"/>
    <property type="molecule type" value="Genomic_DNA"/>
</dbReference>
<dbReference type="PANTHER" id="PTHR34980:SF2">
    <property type="entry name" value="INNER MEMBRANE PROTEIN YHAH-RELATED"/>
    <property type="match status" value="1"/>
</dbReference>
<evidence type="ECO:0000313" key="2">
    <source>
        <dbReference type="EMBL" id="NMM47405.1"/>
    </source>
</evidence>